<dbReference type="InterPro" id="IPR006059">
    <property type="entry name" value="SBP"/>
</dbReference>
<reference evidence="2" key="1">
    <citation type="journal article" date="2019" name="Int. J. Syst. Evol. Microbiol.">
        <title>The Global Catalogue of Microorganisms (GCM) 10K type strain sequencing project: providing services to taxonomists for standard genome sequencing and annotation.</title>
        <authorList>
            <consortium name="The Broad Institute Genomics Platform"/>
            <consortium name="The Broad Institute Genome Sequencing Center for Infectious Disease"/>
            <person name="Wu L."/>
            <person name="Ma J."/>
        </authorList>
    </citation>
    <scope>NUCLEOTIDE SEQUENCE [LARGE SCALE GENOMIC DNA]</scope>
    <source>
        <strain evidence="2">JCM 14969</strain>
    </source>
</reference>
<name>A0ABP4QLM4_9ACTN</name>
<keyword evidence="2" id="KW-1185">Reference proteome</keyword>
<dbReference type="Gene3D" id="3.40.190.10">
    <property type="entry name" value="Periplasmic binding protein-like II"/>
    <property type="match status" value="1"/>
</dbReference>
<dbReference type="SUPFAM" id="SSF53850">
    <property type="entry name" value="Periplasmic binding protein-like II"/>
    <property type="match status" value="1"/>
</dbReference>
<organism evidence="1 2">
    <name type="scientific">Kribbella sancticallisti</name>
    <dbReference type="NCBI Taxonomy" id="460087"/>
    <lineage>
        <taxon>Bacteria</taxon>
        <taxon>Bacillati</taxon>
        <taxon>Actinomycetota</taxon>
        <taxon>Actinomycetes</taxon>
        <taxon>Propionibacteriales</taxon>
        <taxon>Kribbellaceae</taxon>
        <taxon>Kribbella</taxon>
    </lineage>
</organism>
<dbReference type="Proteomes" id="UP001500393">
    <property type="component" value="Unassembled WGS sequence"/>
</dbReference>
<accession>A0ABP4QLM4</accession>
<dbReference type="PANTHER" id="PTHR43649:SF12">
    <property type="entry name" value="DIACETYLCHITOBIOSE BINDING PROTEIN DASA"/>
    <property type="match status" value="1"/>
</dbReference>
<dbReference type="InterPro" id="IPR050490">
    <property type="entry name" value="Bact_solute-bd_prot1"/>
</dbReference>
<evidence type="ECO:0000313" key="1">
    <source>
        <dbReference type="EMBL" id="GAA1610734.1"/>
    </source>
</evidence>
<dbReference type="Pfam" id="PF01547">
    <property type="entry name" value="SBP_bac_1"/>
    <property type="match status" value="1"/>
</dbReference>
<comment type="caution">
    <text evidence="1">The sequence shown here is derived from an EMBL/GenBank/DDBJ whole genome shotgun (WGS) entry which is preliminary data.</text>
</comment>
<proteinExistence type="predicted"/>
<evidence type="ECO:0000313" key="2">
    <source>
        <dbReference type="Proteomes" id="UP001500393"/>
    </source>
</evidence>
<dbReference type="PANTHER" id="PTHR43649">
    <property type="entry name" value="ARABINOSE-BINDING PROTEIN-RELATED"/>
    <property type="match status" value="1"/>
</dbReference>
<dbReference type="EMBL" id="BAAAOS010000059">
    <property type="protein sequence ID" value="GAA1610734.1"/>
    <property type="molecule type" value="Genomic_DNA"/>
</dbReference>
<gene>
    <name evidence="1" type="ORF">GCM10009789_76340</name>
</gene>
<sequence>MLLTAGALVTGCMVESDPSAGSVGGGDSVVDFPNWVWGSQDNAPYWKALKAEFEAENAGLRLTDEVVPGGEYQDKMFTLLSAGSPPDLVTPFDPQMRAWADAGLLEPLDPWLTEAGYDLESFVPANQIARGSDGKIYGVIYVSNPRVLFINRGLLERNGLKAPTTPDEVLSMARKLRDKSAQQFGFATMSASAASFPTYGELVPIVKSFGGDFVTDGKATANGTETVKALEFIENLHADGLIPAGQTETDYREGFAQGKIASIVCGAFVMATVKAKNAKAFADFDAVPMPFGSERTTAANGFFAIPKKAKDKDAAARVILKALEDKWQKNLVEMSWQVPARPGMVSKDFLAQHSWFQTMVDAVPHAESLAPEGHEKVAPQIQDTVAKHYQRMLLTDSTPANSAQALQQDLTKILDGS</sequence>
<protein>
    <submittedName>
        <fullName evidence="1">Sugar ABC transporter substrate-binding protein</fullName>
    </submittedName>
</protein>